<name>A0A9D5ADY6_PEA</name>
<evidence type="ECO:0000313" key="2">
    <source>
        <dbReference type="EMBL" id="KAI5404618.1"/>
    </source>
</evidence>
<protein>
    <recommendedName>
        <fullName evidence="1">Arabidopsis retrotransposon Orf1 C-terminal domain-containing protein</fullName>
    </recommendedName>
</protein>
<evidence type="ECO:0000259" key="1">
    <source>
        <dbReference type="Pfam" id="PF03078"/>
    </source>
</evidence>
<organism evidence="2 3">
    <name type="scientific">Pisum sativum</name>
    <name type="common">Garden pea</name>
    <name type="synonym">Lathyrus oleraceus</name>
    <dbReference type="NCBI Taxonomy" id="3888"/>
    <lineage>
        <taxon>Eukaryota</taxon>
        <taxon>Viridiplantae</taxon>
        <taxon>Streptophyta</taxon>
        <taxon>Embryophyta</taxon>
        <taxon>Tracheophyta</taxon>
        <taxon>Spermatophyta</taxon>
        <taxon>Magnoliopsida</taxon>
        <taxon>eudicotyledons</taxon>
        <taxon>Gunneridae</taxon>
        <taxon>Pentapetalae</taxon>
        <taxon>rosids</taxon>
        <taxon>fabids</taxon>
        <taxon>Fabales</taxon>
        <taxon>Fabaceae</taxon>
        <taxon>Papilionoideae</taxon>
        <taxon>50 kb inversion clade</taxon>
        <taxon>NPAAA clade</taxon>
        <taxon>Hologalegina</taxon>
        <taxon>IRL clade</taxon>
        <taxon>Fabeae</taxon>
        <taxon>Lathyrus</taxon>
    </lineage>
</organism>
<feature type="domain" description="Arabidopsis retrotransposon Orf1 C-terminal" evidence="1">
    <location>
        <begin position="129"/>
        <end position="313"/>
    </location>
</feature>
<dbReference type="AlphaFoldDB" id="A0A9D5ADY6"/>
<dbReference type="InterPro" id="IPR004312">
    <property type="entry name" value="ATHILA_Orf1_C"/>
</dbReference>
<gene>
    <name evidence="2" type="ORF">KIW84_051684</name>
</gene>
<accession>A0A9D5ADY6</accession>
<dbReference type="Pfam" id="PF03078">
    <property type="entry name" value="ATHILA"/>
    <property type="match status" value="1"/>
</dbReference>
<dbReference type="EMBL" id="JAMSHJ010000005">
    <property type="protein sequence ID" value="KAI5404618.1"/>
    <property type="molecule type" value="Genomic_DNA"/>
</dbReference>
<reference evidence="2 3" key="1">
    <citation type="journal article" date="2022" name="Nat. Genet.">
        <title>Improved pea reference genome and pan-genome highlight genomic features and evolutionary characteristics.</title>
        <authorList>
            <person name="Yang T."/>
            <person name="Liu R."/>
            <person name="Luo Y."/>
            <person name="Hu S."/>
            <person name="Wang D."/>
            <person name="Wang C."/>
            <person name="Pandey M.K."/>
            <person name="Ge S."/>
            <person name="Xu Q."/>
            <person name="Li N."/>
            <person name="Li G."/>
            <person name="Huang Y."/>
            <person name="Saxena R.K."/>
            <person name="Ji Y."/>
            <person name="Li M."/>
            <person name="Yan X."/>
            <person name="He Y."/>
            <person name="Liu Y."/>
            <person name="Wang X."/>
            <person name="Xiang C."/>
            <person name="Varshney R.K."/>
            <person name="Ding H."/>
            <person name="Gao S."/>
            <person name="Zong X."/>
        </authorList>
    </citation>
    <scope>NUCLEOTIDE SEQUENCE [LARGE SCALE GENOMIC DNA]</scope>
    <source>
        <strain evidence="2 3">cv. Zhongwan 6</strain>
    </source>
</reference>
<proteinExistence type="predicted"/>
<sequence length="408" mass="46265">MFPGKLKSRWYGPFVVHKVFPHGAIEIKNQDNGDIFKVNGQRLKPYYRGQQPGKEKGYHNHTRVEVTGCQTKEAVLNSENVKNRGINTATRVLKHGRVDENRKLTRVPVCRNTAVLIKTIVVRYTMPPKRASKEKEEHQERYAILSKRKLILTRYMCDATLDELGLKEEVHRMFHTIGMLEYMQFEAPTFARITLEFFSTVEFKMRRRWTGSELEFYGQITFRMFDEDHELSVAELGRLLKLPVSGPGSPPDTFSAVDFWQAITGKTGYNPSSGKASGIHNPCFRYAQKGLAYTLFGRGDSTGVAAKRELYFLYCMAHNERVNAAAFAANHLKQVGHATTGDISVGGMITQIAGHFGYDQLLMEETAVMGKTRIDMHTLVNQQMITIRPTHYALMIHNAEVFALPAPG</sequence>
<keyword evidence="3" id="KW-1185">Reference proteome</keyword>
<evidence type="ECO:0000313" key="3">
    <source>
        <dbReference type="Proteomes" id="UP001058974"/>
    </source>
</evidence>
<comment type="caution">
    <text evidence="2">The sequence shown here is derived from an EMBL/GenBank/DDBJ whole genome shotgun (WGS) entry which is preliminary data.</text>
</comment>
<dbReference type="Proteomes" id="UP001058974">
    <property type="component" value="Chromosome 5"/>
</dbReference>
<dbReference type="Gramene" id="Psat05G0168400-T1">
    <property type="protein sequence ID" value="KAI5404618.1"/>
    <property type="gene ID" value="KIW84_051684"/>
</dbReference>